<organism evidence="1 2">
    <name type="scientific">Bacteroides fluxus YIT 12057</name>
    <dbReference type="NCBI Taxonomy" id="763034"/>
    <lineage>
        <taxon>Bacteria</taxon>
        <taxon>Pseudomonadati</taxon>
        <taxon>Bacteroidota</taxon>
        <taxon>Bacteroidia</taxon>
        <taxon>Bacteroidales</taxon>
        <taxon>Bacteroidaceae</taxon>
        <taxon>Bacteroides</taxon>
    </lineage>
</organism>
<dbReference type="Proteomes" id="UP000003416">
    <property type="component" value="Unassembled WGS sequence"/>
</dbReference>
<accession>F3PQY6</accession>
<dbReference type="EMBL" id="AFBN01000021">
    <property type="protein sequence ID" value="EGF58527.1"/>
    <property type="molecule type" value="Genomic_DNA"/>
</dbReference>
<evidence type="ECO:0000313" key="1">
    <source>
        <dbReference type="EMBL" id="EGF58527.1"/>
    </source>
</evidence>
<reference evidence="1 2" key="1">
    <citation type="submission" date="2011-02" db="EMBL/GenBank/DDBJ databases">
        <authorList>
            <person name="Weinstock G."/>
            <person name="Sodergren E."/>
            <person name="Clifton S."/>
            <person name="Fulton L."/>
            <person name="Fulton B."/>
            <person name="Courtney L."/>
            <person name="Fronick C."/>
            <person name="Harrison M."/>
            <person name="Strong C."/>
            <person name="Farmer C."/>
            <person name="Delahaunty K."/>
            <person name="Markovic C."/>
            <person name="Hall O."/>
            <person name="Minx P."/>
            <person name="Tomlinson C."/>
            <person name="Mitreva M."/>
            <person name="Hou S."/>
            <person name="Chen J."/>
            <person name="Wollam A."/>
            <person name="Pepin K.H."/>
            <person name="Johnson M."/>
            <person name="Bhonagiri V."/>
            <person name="Zhang X."/>
            <person name="Suruliraj S."/>
            <person name="Warren W."/>
            <person name="Chinwalla A."/>
            <person name="Mardis E.R."/>
            <person name="Wilson R.K."/>
        </authorList>
    </citation>
    <scope>NUCLEOTIDE SEQUENCE [LARGE SCALE GENOMIC DNA]</scope>
    <source>
        <strain evidence="1 2">YIT 12057</strain>
    </source>
</reference>
<comment type="caution">
    <text evidence="1">The sequence shown here is derived from an EMBL/GenBank/DDBJ whole genome shotgun (WGS) entry which is preliminary data.</text>
</comment>
<dbReference type="AlphaFoldDB" id="F3PQY6"/>
<protein>
    <submittedName>
        <fullName evidence="1">Uncharacterized protein</fullName>
    </submittedName>
</protein>
<dbReference type="HOGENOM" id="CLU_3247218_0_0_10"/>
<dbReference type="STRING" id="763034.HMPREF9446_01134"/>
<gene>
    <name evidence="1" type="ORF">HMPREF9446_01134</name>
</gene>
<sequence>MIESAACLCLLRKAQSRSACCADNTEEAVLVFYFEVTASSAL</sequence>
<evidence type="ECO:0000313" key="2">
    <source>
        <dbReference type="Proteomes" id="UP000003416"/>
    </source>
</evidence>
<keyword evidence="2" id="KW-1185">Reference proteome</keyword>
<name>F3PQY6_9BACE</name>
<proteinExistence type="predicted"/>